<dbReference type="Pfam" id="PF25508">
    <property type="entry name" value="TRPM2"/>
    <property type="match status" value="1"/>
</dbReference>
<evidence type="ECO:0000256" key="4">
    <source>
        <dbReference type="ARBA" id="ARBA00023136"/>
    </source>
</evidence>
<evidence type="ECO:0000259" key="5">
    <source>
        <dbReference type="Pfam" id="PF25508"/>
    </source>
</evidence>
<dbReference type="GO" id="GO:0005886">
    <property type="term" value="C:plasma membrane"/>
    <property type="evidence" value="ECO:0007669"/>
    <property type="project" value="TreeGrafter"/>
</dbReference>
<gene>
    <name evidence="6" type="ORF">MEDL_57414</name>
</gene>
<dbReference type="PANTHER" id="PTHR13800">
    <property type="entry name" value="TRANSIENT RECEPTOR POTENTIAL CATION CHANNEL, SUBFAMILY M, MEMBER 6"/>
    <property type="match status" value="1"/>
</dbReference>
<dbReference type="OrthoDB" id="6261290at2759"/>
<protein>
    <recommendedName>
        <fullName evidence="5">TRPM-like domain-containing protein</fullName>
    </recommendedName>
</protein>
<keyword evidence="7" id="KW-1185">Reference proteome</keyword>
<comment type="caution">
    <text evidence="6">The sequence shown here is derived from an EMBL/GenBank/DDBJ whole genome shotgun (WGS) entry which is preliminary data.</text>
</comment>
<dbReference type="AlphaFoldDB" id="A0A8S3UNG1"/>
<proteinExistence type="predicted"/>
<evidence type="ECO:0000313" key="6">
    <source>
        <dbReference type="EMBL" id="CAG2245405.1"/>
    </source>
</evidence>
<feature type="domain" description="TRPM-like" evidence="5">
    <location>
        <begin position="2"/>
        <end position="105"/>
    </location>
</feature>
<reference evidence="6" key="1">
    <citation type="submission" date="2021-03" db="EMBL/GenBank/DDBJ databases">
        <authorList>
            <person name="Bekaert M."/>
        </authorList>
    </citation>
    <scope>NUCLEOTIDE SEQUENCE</scope>
</reference>
<comment type="subcellular location">
    <subcellularLocation>
        <location evidence="1">Membrane</location>
        <topology evidence="1">Multi-pass membrane protein</topology>
    </subcellularLocation>
</comment>
<evidence type="ECO:0000256" key="3">
    <source>
        <dbReference type="ARBA" id="ARBA00022989"/>
    </source>
</evidence>
<evidence type="ECO:0000256" key="2">
    <source>
        <dbReference type="ARBA" id="ARBA00022692"/>
    </source>
</evidence>
<name>A0A8S3UNG1_MYTED</name>
<keyword evidence="4" id="KW-0472">Membrane</keyword>
<dbReference type="InterPro" id="IPR050927">
    <property type="entry name" value="TRPM"/>
</dbReference>
<accession>A0A8S3UNG1</accession>
<organism evidence="6 7">
    <name type="scientific">Mytilus edulis</name>
    <name type="common">Blue mussel</name>
    <dbReference type="NCBI Taxonomy" id="6550"/>
    <lineage>
        <taxon>Eukaryota</taxon>
        <taxon>Metazoa</taxon>
        <taxon>Spiralia</taxon>
        <taxon>Lophotrochozoa</taxon>
        <taxon>Mollusca</taxon>
        <taxon>Bivalvia</taxon>
        <taxon>Autobranchia</taxon>
        <taxon>Pteriomorphia</taxon>
        <taxon>Mytilida</taxon>
        <taxon>Mytiloidea</taxon>
        <taxon>Mytilidae</taxon>
        <taxon>Mytilinae</taxon>
        <taxon>Mytilus</taxon>
    </lineage>
</organism>
<dbReference type="GO" id="GO:0099604">
    <property type="term" value="F:ligand-gated calcium channel activity"/>
    <property type="evidence" value="ECO:0007669"/>
    <property type="project" value="TreeGrafter"/>
</dbReference>
<dbReference type="EMBL" id="CAJPWZ010002770">
    <property type="protein sequence ID" value="CAG2245405.1"/>
    <property type="molecule type" value="Genomic_DNA"/>
</dbReference>
<dbReference type="Proteomes" id="UP000683360">
    <property type="component" value="Unassembled WGS sequence"/>
</dbReference>
<dbReference type="InterPro" id="IPR057366">
    <property type="entry name" value="TRPM-like"/>
</dbReference>
<dbReference type="PANTHER" id="PTHR13800:SF12">
    <property type="entry name" value="TRANSIENT RECEPTOR POTENTIAL CATION CHANNEL SUBFAMILY M MEMBER-LIKE 2"/>
    <property type="match status" value="1"/>
</dbReference>
<evidence type="ECO:0000313" key="7">
    <source>
        <dbReference type="Proteomes" id="UP000683360"/>
    </source>
</evidence>
<keyword evidence="3" id="KW-1133">Transmembrane helix</keyword>
<sequence length="179" mass="20708">MDRRELAMLFWKKEDKDFICSALYASALAKRLAENPLAEEHTDDLVSLWESHRYYEDLAYSVMTKMYWKDKSQAWQLLVTGAKRYNSNTIFEITEKFALMKFMGHAACQTKLNKIWKGHILSETSTLKVLTAAFIPILIMKIMKIVKEDDGPSTVFDTTAQKNPTLGHLRKLLKHCRTG</sequence>
<evidence type="ECO:0000256" key="1">
    <source>
        <dbReference type="ARBA" id="ARBA00004141"/>
    </source>
</evidence>
<keyword evidence="2" id="KW-0812">Transmembrane</keyword>